<reference evidence="1" key="1">
    <citation type="submission" date="2023-10" db="EMBL/GenBank/DDBJ databases">
        <title>Genome assembly of Pristionchus species.</title>
        <authorList>
            <person name="Yoshida K."/>
            <person name="Sommer R.J."/>
        </authorList>
    </citation>
    <scope>NUCLEOTIDE SEQUENCE</scope>
    <source>
        <strain evidence="1">RS0144</strain>
    </source>
</reference>
<dbReference type="EMBL" id="BTSX01000004">
    <property type="protein sequence ID" value="GMS92565.1"/>
    <property type="molecule type" value="Genomic_DNA"/>
</dbReference>
<name>A0AAV5TG66_9BILA</name>
<dbReference type="Proteomes" id="UP001432027">
    <property type="component" value="Unassembled WGS sequence"/>
</dbReference>
<feature type="non-terminal residue" evidence="1">
    <location>
        <position position="1"/>
    </location>
</feature>
<comment type="caution">
    <text evidence="1">The sequence shown here is derived from an EMBL/GenBank/DDBJ whole genome shotgun (WGS) entry which is preliminary data.</text>
</comment>
<accession>A0AAV5TG66</accession>
<feature type="non-terminal residue" evidence="1">
    <location>
        <position position="149"/>
    </location>
</feature>
<dbReference type="PANTHER" id="PTHR35014">
    <property type="entry name" value="INFECTION RESPONSE PROTEIN-RELATED"/>
    <property type="match status" value="1"/>
</dbReference>
<proteinExistence type="predicted"/>
<dbReference type="AlphaFoldDB" id="A0AAV5TG66"/>
<organism evidence="1 2">
    <name type="scientific">Pristionchus entomophagus</name>
    <dbReference type="NCBI Taxonomy" id="358040"/>
    <lineage>
        <taxon>Eukaryota</taxon>
        <taxon>Metazoa</taxon>
        <taxon>Ecdysozoa</taxon>
        <taxon>Nematoda</taxon>
        <taxon>Chromadorea</taxon>
        <taxon>Rhabditida</taxon>
        <taxon>Rhabditina</taxon>
        <taxon>Diplogasteromorpha</taxon>
        <taxon>Diplogasteroidea</taxon>
        <taxon>Neodiplogasteridae</taxon>
        <taxon>Pristionchus</taxon>
    </lineage>
</organism>
<gene>
    <name evidence="1" type="ORF">PENTCL1PPCAC_14740</name>
</gene>
<evidence type="ECO:0000313" key="1">
    <source>
        <dbReference type="EMBL" id="GMS92565.1"/>
    </source>
</evidence>
<keyword evidence="2" id="KW-1185">Reference proteome</keyword>
<protein>
    <submittedName>
        <fullName evidence="1">Uncharacterized protein</fullName>
    </submittedName>
</protein>
<dbReference type="PANTHER" id="PTHR35014:SF1">
    <property type="entry name" value="INFECTION RESPONSE PROTEIN"/>
    <property type="match status" value="1"/>
</dbReference>
<evidence type="ECO:0000313" key="2">
    <source>
        <dbReference type="Proteomes" id="UP001432027"/>
    </source>
</evidence>
<sequence length="149" mass="16554">SATFLSPRHISPKSAQVVKNYPGTCSATDQTKTKGCLDSYFSTYGIDSSKGLPPYYDYIAATSSVVMMYGVAGFDVYCDFEKTLESCLGGLMTSPCMNPQGFVDMYGLEMKEAIDYATTYPVDAYTCQNIDLVKHYYPCMVDMTNDHYQ</sequence>